<name>A0AB34IZN6_PRYPA</name>
<proteinExistence type="predicted"/>
<feature type="compositionally biased region" description="Low complexity" evidence="2">
    <location>
        <begin position="21"/>
        <end position="31"/>
    </location>
</feature>
<feature type="coiled-coil region" evidence="1">
    <location>
        <begin position="387"/>
        <end position="470"/>
    </location>
</feature>
<dbReference type="Proteomes" id="UP001515480">
    <property type="component" value="Unassembled WGS sequence"/>
</dbReference>
<protein>
    <submittedName>
        <fullName evidence="3">Uncharacterized protein</fullName>
    </submittedName>
</protein>
<feature type="compositionally biased region" description="Polar residues" evidence="2">
    <location>
        <begin position="1"/>
        <end position="11"/>
    </location>
</feature>
<comment type="caution">
    <text evidence="3">The sequence shown here is derived from an EMBL/GenBank/DDBJ whole genome shotgun (WGS) entry which is preliminary data.</text>
</comment>
<feature type="region of interest" description="Disordered" evidence="2">
    <location>
        <begin position="158"/>
        <end position="193"/>
    </location>
</feature>
<keyword evidence="1" id="KW-0175">Coiled coil</keyword>
<feature type="region of interest" description="Disordered" evidence="2">
    <location>
        <begin position="110"/>
        <end position="129"/>
    </location>
</feature>
<dbReference type="AlphaFoldDB" id="A0AB34IZN6"/>
<keyword evidence="4" id="KW-1185">Reference proteome</keyword>
<reference evidence="3 4" key="1">
    <citation type="journal article" date="2024" name="Science">
        <title>Giant polyketide synthase enzymes in the biosynthesis of giant marine polyether toxins.</title>
        <authorList>
            <person name="Fallon T.R."/>
            <person name="Shende V.V."/>
            <person name="Wierzbicki I.H."/>
            <person name="Pendleton A.L."/>
            <person name="Watervoot N.F."/>
            <person name="Auber R.P."/>
            <person name="Gonzalez D.J."/>
            <person name="Wisecaver J.H."/>
            <person name="Moore B.S."/>
        </authorList>
    </citation>
    <scope>NUCLEOTIDE SEQUENCE [LARGE SCALE GENOMIC DNA]</scope>
    <source>
        <strain evidence="3 4">12B1</strain>
    </source>
</reference>
<gene>
    <name evidence="3" type="ORF">AB1Y20_006903</name>
</gene>
<dbReference type="EMBL" id="JBGBPQ010000015">
    <property type="protein sequence ID" value="KAL1510602.1"/>
    <property type="molecule type" value="Genomic_DNA"/>
</dbReference>
<evidence type="ECO:0000313" key="3">
    <source>
        <dbReference type="EMBL" id="KAL1510602.1"/>
    </source>
</evidence>
<sequence>MSSQWRPSTAQAVRKDAFVCSPRSTPTSARPTPRPDATSISTDLEYFFLAGKPRQSARAAERWAAPPAPPATPPARTHLRRDDEELPPRPATLLPSDTRRRAPAGGVALYDFSGRRAPPHAEARDVRASLAASQRGSALAEAARELVGRAPLDVFPSRLSPQRAAAESAGRGEGGEAGGEEAEGGEAEGGASAARLARAAAMRGVVPPQHNLARKDRGHCGLAGPCARAAVGGIPAATPAESYHSEIVRFSVQLLEKLDAPLRQSADGTPSAESCYACMRVLQEVLPLLGPLEPVMTKVFHALELCIFSPTQLATKEPASEPAAWRTPRGGAVGEVRAGREVYMRTPFFVLVGQLEALTHSLRLQRDKARDEVARNGIEIKSLDDQLSTVKAHLAQKNATIEKLMREHTSLSEQLATAKAAAEREAKKLEVLQAEAVDFTRVFLRNTQTLEETIDELRFENAQLQSAALERGYTPQDIDKLALQAQEQVTGDPVIGPWRSAQG</sequence>
<evidence type="ECO:0000256" key="2">
    <source>
        <dbReference type="SAM" id="MobiDB-lite"/>
    </source>
</evidence>
<evidence type="ECO:0000256" key="1">
    <source>
        <dbReference type="SAM" id="Coils"/>
    </source>
</evidence>
<accession>A0AB34IZN6</accession>
<organism evidence="3 4">
    <name type="scientific">Prymnesium parvum</name>
    <name type="common">Toxic golden alga</name>
    <dbReference type="NCBI Taxonomy" id="97485"/>
    <lineage>
        <taxon>Eukaryota</taxon>
        <taxon>Haptista</taxon>
        <taxon>Haptophyta</taxon>
        <taxon>Prymnesiophyceae</taxon>
        <taxon>Prymnesiales</taxon>
        <taxon>Prymnesiaceae</taxon>
        <taxon>Prymnesium</taxon>
    </lineage>
</organism>
<feature type="region of interest" description="Disordered" evidence="2">
    <location>
        <begin position="1"/>
        <end position="103"/>
    </location>
</feature>
<evidence type="ECO:0000313" key="4">
    <source>
        <dbReference type="Proteomes" id="UP001515480"/>
    </source>
</evidence>